<comment type="caution">
    <text evidence="2">The sequence shown here is derived from an EMBL/GenBank/DDBJ whole genome shotgun (WGS) entry which is preliminary data.</text>
</comment>
<dbReference type="CDD" id="cd04301">
    <property type="entry name" value="NAT_SF"/>
    <property type="match status" value="1"/>
</dbReference>
<protein>
    <submittedName>
        <fullName evidence="2">N-acetyltransferase</fullName>
    </submittedName>
</protein>
<dbReference type="Proteomes" id="UP000635885">
    <property type="component" value="Unassembled WGS sequence"/>
</dbReference>
<accession>A0ABQ1MX65</accession>
<dbReference type="Pfam" id="PF00583">
    <property type="entry name" value="Acetyltransf_1"/>
    <property type="match status" value="1"/>
</dbReference>
<name>A0ABQ1MX65_9BACT</name>
<proteinExistence type="predicted"/>
<evidence type="ECO:0000313" key="2">
    <source>
        <dbReference type="EMBL" id="GGC46747.1"/>
    </source>
</evidence>
<dbReference type="EMBL" id="BMFD01000010">
    <property type="protein sequence ID" value="GGC46747.1"/>
    <property type="molecule type" value="Genomic_DNA"/>
</dbReference>
<dbReference type="InterPro" id="IPR016181">
    <property type="entry name" value="Acyl_CoA_acyltransferase"/>
</dbReference>
<dbReference type="SUPFAM" id="SSF55729">
    <property type="entry name" value="Acyl-CoA N-acyltransferases (Nat)"/>
    <property type="match status" value="1"/>
</dbReference>
<dbReference type="PROSITE" id="PS51186">
    <property type="entry name" value="GNAT"/>
    <property type="match status" value="1"/>
</dbReference>
<dbReference type="InterPro" id="IPR000182">
    <property type="entry name" value="GNAT_dom"/>
</dbReference>
<organism evidence="2 3">
    <name type="scientific">Belliella aquatica</name>
    <dbReference type="NCBI Taxonomy" id="1323734"/>
    <lineage>
        <taxon>Bacteria</taxon>
        <taxon>Pseudomonadati</taxon>
        <taxon>Bacteroidota</taxon>
        <taxon>Cytophagia</taxon>
        <taxon>Cytophagales</taxon>
        <taxon>Cyclobacteriaceae</taxon>
        <taxon>Belliella</taxon>
    </lineage>
</organism>
<dbReference type="Gene3D" id="3.40.630.30">
    <property type="match status" value="1"/>
</dbReference>
<reference evidence="3" key="1">
    <citation type="journal article" date="2019" name="Int. J. Syst. Evol. Microbiol.">
        <title>The Global Catalogue of Microorganisms (GCM) 10K type strain sequencing project: providing services to taxonomists for standard genome sequencing and annotation.</title>
        <authorList>
            <consortium name="The Broad Institute Genomics Platform"/>
            <consortium name="The Broad Institute Genome Sequencing Center for Infectious Disease"/>
            <person name="Wu L."/>
            <person name="Ma J."/>
        </authorList>
    </citation>
    <scope>NUCLEOTIDE SEQUENCE [LARGE SCALE GENOMIC DNA]</scope>
    <source>
        <strain evidence="3">CGMCC 1.12479</strain>
    </source>
</reference>
<keyword evidence="3" id="KW-1185">Reference proteome</keyword>
<evidence type="ECO:0000259" key="1">
    <source>
        <dbReference type="PROSITE" id="PS51186"/>
    </source>
</evidence>
<feature type="domain" description="N-acetyltransferase" evidence="1">
    <location>
        <begin position="5"/>
        <end position="147"/>
    </location>
</feature>
<gene>
    <name evidence="2" type="ORF">GCM10010993_26750</name>
</gene>
<sequence length="147" mass="17149">MKDMIKIRQGSIEEVVALSQRVSEFYQPYSEKIYEDRLKQVTHLILIAEVDGVQVGFKVGYQRDSAHTFYSWMGGVLDSHRRKGVATKLADAQELWAKNQGYLKIYFKTRNKLSKMIHFGLNRGFMIVDLIKKGKIEDYRIVMEKVL</sequence>
<evidence type="ECO:0000313" key="3">
    <source>
        <dbReference type="Proteomes" id="UP000635885"/>
    </source>
</evidence>